<comment type="caution">
    <text evidence="2">The sequence shown here is derived from an EMBL/GenBank/DDBJ whole genome shotgun (WGS) entry which is preliminary data.</text>
</comment>
<dbReference type="FunFam" id="3.40.50.450:FF:000018">
    <property type="entry name" value="Lysine decarboxylase-like protein"/>
    <property type="match status" value="1"/>
</dbReference>
<dbReference type="AlphaFoldDB" id="A0A093UN43"/>
<reference evidence="2" key="2">
    <citation type="journal article" date="2014" name="PLoS Genet.">
        <title>Signature gene expression reveals novel clues to the molecular mechanisms of dimorphic transition in Penicillium marneffei.</title>
        <authorList>
            <person name="Yang E."/>
            <person name="Wang G."/>
            <person name="Cai J."/>
            <person name="Woo P.C."/>
            <person name="Lau S.K."/>
            <person name="Yuen K.-Y."/>
            <person name="Chow W.-N."/>
            <person name="Lin X."/>
        </authorList>
    </citation>
    <scope>NUCLEOTIDE SEQUENCE</scope>
    <source>
        <strain evidence="2">PM1</strain>
    </source>
</reference>
<evidence type="ECO:0000256" key="1">
    <source>
        <dbReference type="SAM" id="MobiDB-lite"/>
    </source>
</evidence>
<name>A0A093UN43_TALMA</name>
<dbReference type="NCBIfam" id="TIGR00730">
    <property type="entry name" value="Rossman fold protein, TIGR00730 family"/>
    <property type="match status" value="1"/>
</dbReference>
<dbReference type="EMBL" id="JPOX01000055">
    <property type="protein sequence ID" value="KFX41712.1"/>
    <property type="molecule type" value="Genomic_DNA"/>
</dbReference>
<evidence type="ECO:0000313" key="2">
    <source>
        <dbReference type="EMBL" id="KFX41712.1"/>
    </source>
</evidence>
<gene>
    <name evidence="2" type="ORF">GQ26_0550270</name>
</gene>
<dbReference type="InterPro" id="IPR031100">
    <property type="entry name" value="LOG_fam"/>
</dbReference>
<feature type="region of interest" description="Disordered" evidence="1">
    <location>
        <begin position="1"/>
        <end position="20"/>
    </location>
</feature>
<reference key="1">
    <citation type="journal article" date="2014" name="PLoS Genet.">
        <title>Signature Gene Expression Reveals Novel Clues to the Molecular Mechanisms of Dimorphic Transition in Penicillium marneffei.</title>
        <authorList>
            <person name="Yang E."/>
            <person name="Wang G."/>
            <person name="Cai J."/>
            <person name="Woo P.C."/>
            <person name="Lau S.K."/>
            <person name="Yuen K.-Y."/>
            <person name="Chow W.-N."/>
            <person name="Lin X."/>
        </authorList>
    </citation>
    <scope>NUCLEOTIDE SEQUENCE [LARGE SCALE GENOMIC DNA]</scope>
    <source>
        <strain>PM1</strain>
    </source>
</reference>
<dbReference type="GO" id="GO:0016799">
    <property type="term" value="F:hydrolase activity, hydrolyzing N-glycosyl compounds"/>
    <property type="evidence" value="ECO:0007669"/>
    <property type="project" value="TreeGrafter"/>
</dbReference>
<dbReference type="InterPro" id="IPR005269">
    <property type="entry name" value="LOG"/>
</dbReference>
<dbReference type="GO" id="GO:0009691">
    <property type="term" value="P:cytokinin biosynthetic process"/>
    <property type="evidence" value="ECO:0007669"/>
    <property type="project" value="InterPro"/>
</dbReference>
<sequence>MASQDAAAPMNRHPVIQGNRSRRRPKICVFCGSSTGTNPAYIEAARALGRALAEQDIDLVYGGGTIGLMGEVAKTVCSIRGPQAVHGIIPRVLAEYERTDAYQSVNDDLYLPEEVKYGRTTVVQDMHTRKRKMMEEVLSGGPGSGFIGLPGGYGTMEELFEVITWNQLGIHKLGICLLNTEGYWDPIVEWVNKASGSGFVKRENMNIVVTASDAERAIAALRDYKVSQGVYKLEWSHL</sequence>
<accession>A0A093UN43</accession>
<dbReference type="Pfam" id="PF03641">
    <property type="entry name" value="Lysine_decarbox"/>
    <property type="match status" value="1"/>
</dbReference>
<dbReference type="GO" id="GO:0005829">
    <property type="term" value="C:cytosol"/>
    <property type="evidence" value="ECO:0007669"/>
    <property type="project" value="TreeGrafter"/>
</dbReference>
<proteinExistence type="predicted"/>
<protein>
    <submittedName>
        <fullName evidence="2">LOG family protein</fullName>
    </submittedName>
</protein>
<dbReference type="SUPFAM" id="SSF102405">
    <property type="entry name" value="MCP/YpsA-like"/>
    <property type="match status" value="1"/>
</dbReference>
<dbReference type="HOGENOM" id="CLU_058336_1_0_1"/>
<dbReference type="eggNOG" id="ENOG502QSR9">
    <property type="taxonomic scope" value="Eukaryota"/>
</dbReference>
<dbReference type="PANTHER" id="PTHR31223:SF70">
    <property type="entry name" value="LOG FAMILY PROTEIN YJL055W"/>
    <property type="match status" value="1"/>
</dbReference>
<dbReference type="Gene3D" id="3.40.50.450">
    <property type="match status" value="1"/>
</dbReference>
<dbReference type="PANTHER" id="PTHR31223">
    <property type="entry name" value="LOG FAMILY PROTEIN YJL055W"/>
    <property type="match status" value="1"/>
</dbReference>
<organism evidence="2">
    <name type="scientific">Talaromyces marneffei PM1</name>
    <dbReference type="NCBI Taxonomy" id="1077442"/>
    <lineage>
        <taxon>Eukaryota</taxon>
        <taxon>Fungi</taxon>
        <taxon>Dikarya</taxon>
        <taxon>Ascomycota</taxon>
        <taxon>Pezizomycotina</taxon>
        <taxon>Eurotiomycetes</taxon>
        <taxon>Eurotiomycetidae</taxon>
        <taxon>Eurotiales</taxon>
        <taxon>Trichocomaceae</taxon>
        <taxon>Talaromyces</taxon>
        <taxon>Talaromyces sect. Talaromyces</taxon>
    </lineage>
</organism>